<evidence type="ECO:0000256" key="2">
    <source>
        <dbReference type="ARBA" id="ARBA00022574"/>
    </source>
</evidence>
<dbReference type="Gene3D" id="2.130.10.10">
    <property type="entry name" value="YVTN repeat-like/Quinoprotein amine dehydrogenase"/>
    <property type="match status" value="1"/>
</dbReference>
<comment type="caution">
    <text evidence="10">The sequence shown here is derived from an EMBL/GenBank/DDBJ whole genome shotgun (WGS) entry which is preliminary data.</text>
</comment>
<feature type="repeat" description="WD" evidence="6">
    <location>
        <begin position="514"/>
        <end position="549"/>
    </location>
</feature>
<feature type="repeat" description="WD" evidence="6">
    <location>
        <begin position="379"/>
        <end position="413"/>
    </location>
</feature>
<dbReference type="InterPro" id="IPR001680">
    <property type="entry name" value="WD40_rpt"/>
</dbReference>
<dbReference type="SUPFAM" id="SSF50978">
    <property type="entry name" value="WD40 repeat-like"/>
    <property type="match status" value="1"/>
</dbReference>
<dbReference type="PRINTS" id="PR00320">
    <property type="entry name" value="GPROTEINBRPT"/>
</dbReference>
<dbReference type="PROSITE" id="PS00678">
    <property type="entry name" value="WD_REPEATS_1"/>
    <property type="match status" value="2"/>
</dbReference>
<keyword evidence="5" id="KW-0539">Nucleus</keyword>
<dbReference type="PROSITE" id="PS50082">
    <property type="entry name" value="WD_REPEATS_2"/>
    <property type="match status" value="4"/>
</dbReference>
<dbReference type="InterPro" id="IPR050459">
    <property type="entry name" value="WD_repeat_RBAP46/RBAP48/MSI1"/>
</dbReference>
<feature type="domain" description="Histone-binding protein RBBP4-like N-terminal" evidence="8">
    <location>
        <begin position="258"/>
        <end position="294"/>
    </location>
</feature>
<gene>
    <name evidence="10" type="ORF">AV274_1486</name>
    <name evidence="9" type="ORF">AV274_6583</name>
</gene>
<keyword evidence="3" id="KW-0677">Repeat</keyword>
<keyword evidence="2 6" id="KW-0853">WD repeat</keyword>
<comment type="subcellular location">
    <subcellularLocation>
        <location evidence="1">Nucleus</location>
    </subcellularLocation>
</comment>
<evidence type="ECO:0000256" key="3">
    <source>
        <dbReference type="ARBA" id="ARBA00022737"/>
    </source>
</evidence>
<evidence type="ECO:0000256" key="1">
    <source>
        <dbReference type="ARBA" id="ARBA00004123"/>
    </source>
</evidence>
<dbReference type="InterPro" id="IPR020472">
    <property type="entry name" value="WD40_PAC1"/>
</dbReference>
<reference evidence="10 11" key="1">
    <citation type="submission" date="2016-05" db="EMBL/GenBank/DDBJ databases">
        <title>Nuclear genome of Blastocystis sp. subtype 1 NandII.</title>
        <authorList>
            <person name="Gentekaki E."/>
            <person name="Curtis B."/>
            <person name="Stairs C."/>
            <person name="Eme L."/>
            <person name="Herman E."/>
            <person name="Klimes V."/>
            <person name="Arias M.C."/>
            <person name="Elias M."/>
            <person name="Hilliou F."/>
            <person name="Klute M."/>
            <person name="Malik S.-B."/>
            <person name="Pightling A."/>
            <person name="Rachubinski R."/>
            <person name="Salas D."/>
            <person name="Schlacht A."/>
            <person name="Suga H."/>
            <person name="Archibald J."/>
            <person name="Ball S.G."/>
            <person name="Clark G."/>
            <person name="Dacks J."/>
            <person name="Van Der Giezen M."/>
            <person name="Tsaousis A."/>
            <person name="Roger A."/>
        </authorList>
    </citation>
    <scope>NUCLEOTIDE SEQUENCE [LARGE SCALE GENOMIC DNA]</scope>
    <source>
        <strain evidence="11">ATCC 50177 / NandII</strain>
        <strain evidence="10">NandII</strain>
    </source>
</reference>
<protein>
    <submittedName>
        <fullName evidence="10">Nucleosome remodeling factor</fullName>
    </submittedName>
</protein>
<dbReference type="CDD" id="cd00200">
    <property type="entry name" value="WD40"/>
    <property type="match status" value="1"/>
</dbReference>
<dbReference type="GO" id="GO:0005634">
    <property type="term" value="C:nucleus"/>
    <property type="evidence" value="ECO:0007669"/>
    <property type="project" value="UniProtKB-SubCell"/>
</dbReference>
<organism evidence="10 11">
    <name type="scientific">Blastocystis sp. subtype 1 (strain ATCC 50177 / NandII)</name>
    <dbReference type="NCBI Taxonomy" id="478820"/>
    <lineage>
        <taxon>Eukaryota</taxon>
        <taxon>Sar</taxon>
        <taxon>Stramenopiles</taxon>
        <taxon>Bigyra</taxon>
        <taxon>Opalozoa</taxon>
        <taxon>Opalinata</taxon>
        <taxon>Blastocystidae</taxon>
        <taxon>Blastocystis</taxon>
    </lineage>
</organism>
<dbReference type="InterPro" id="IPR015943">
    <property type="entry name" value="WD40/YVTN_repeat-like_dom_sf"/>
</dbReference>
<evidence type="ECO:0000313" key="11">
    <source>
        <dbReference type="Proteomes" id="UP000078348"/>
    </source>
</evidence>
<feature type="repeat" description="WD" evidence="6">
    <location>
        <begin position="470"/>
        <end position="503"/>
    </location>
</feature>
<accession>A0A196SIC1</accession>
<evidence type="ECO:0000313" key="9">
    <source>
        <dbReference type="EMBL" id="OAO11748.1"/>
    </source>
</evidence>
<dbReference type="SMART" id="SM00320">
    <property type="entry name" value="WD40"/>
    <property type="match status" value="6"/>
</dbReference>
<dbReference type="Pfam" id="PF00400">
    <property type="entry name" value="WD40"/>
    <property type="match status" value="5"/>
</dbReference>
<dbReference type="EMBL" id="LXWW01000060">
    <property type="protein sequence ID" value="OAO16788.1"/>
    <property type="molecule type" value="Genomic_DNA"/>
</dbReference>
<proteinExistence type="predicted"/>
<dbReference type="InterPro" id="IPR019775">
    <property type="entry name" value="WD40_repeat_CS"/>
</dbReference>
<feature type="region of interest" description="Disordered" evidence="7">
    <location>
        <begin position="103"/>
        <end position="155"/>
    </location>
</feature>
<sequence>MELPVAIRDAVTTLGRRNKREACAESLITLLKGCYLQCEDDYKRTSTKQRFSTGKLEKKIFLLLADICQWENGNENAKQAGEIMTMLGYASYKLKPNRFRQKVENEKKKRNGKCQHRRRSAHARRVRNEDYLSDESYSDNETYDEPETNSGSGFENCNSLAVSPLIGGECDFPVVGFADDNSPTEVFADPIFASVPMYEPPRNLTSEELEVEYLKQFQSYDNKDAVFPILPIDDYGYDDDLIDGLSQPLNDNSQEDQYPTCGSNKDYSEQKLYLSTHTSEGEQNYLMQATVQMPLPDTVIDMRKYDSDGNKNAGYNGMIAHVTETIRINHDGEVNKARYMPQEPMVIATKAVNGNVNVFDVRKHSSFPRDSVCRPNMVLTGHEKEGYGLSWSPLHKGLLASGSDDARVCVWDVCASSAASCTPIRTYCEQKDVVEDVAWHPFDRNLLASCGDDCRVLFYDVRQAASVASLTAHAKEVNAVAFNPVEQFLFATGSSDATVALWDHRNTTRPLHSLLGHKAEVYSLAWSPSSASVLASAGVDRRVNLWDISRIGVELPEEQKAEGPAELIFVHAGHTAKVNDISWNPNEEWTLASVGDDNVLQIWQPAQAVYDRSIGDGVDINNM</sequence>
<dbReference type="OrthoDB" id="427795at2759"/>
<keyword evidence="4" id="KW-0156">Chromatin regulator</keyword>
<evidence type="ECO:0000313" key="10">
    <source>
        <dbReference type="EMBL" id="OAO16788.1"/>
    </source>
</evidence>
<name>A0A196SIC1_BLAHN</name>
<keyword evidence="11" id="KW-1185">Reference proteome</keyword>
<evidence type="ECO:0000256" key="7">
    <source>
        <dbReference type="SAM" id="MobiDB-lite"/>
    </source>
</evidence>
<feature type="compositionally biased region" description="Acidic residues" evidence="7">
    <location>
        <begin position="131"/>
        <end position="147"/>
    </location>
</feature>
<feature type="compositionally biased region" description="Basic residues" evidence="7">
    <location>
        <begin position="108"/>
        <end position="125"/>
    </location>
</feature>
<evidence type="ECO:0000256" key="6">
    <source>
        <dbReference type="PROSITE-ProRule" id="PRU00221"/>
    </source>
</evidence>
<dbReference type="InterPro" id="IPR036322">
    <property type="entry name" value="WD40_repeat_dom_sf"/>
</dbReference>
<feature type="repeat" description="WD" evidence="6">
    <location>
        <begin position="571"/>
        <end position="604"/>
    </location>
</feature>
<evidence type="ECO:0000259" key="8">
    <source>
        <dbReference type="Pfam" id="PF12265"/>
    </source>
</evidence>
<dbReference type="Pfam" id="PF12265">
    <property type="entry name" value="CAF1C_H4-bd"/>
    <property type="match status" value="1"/>
</dbReference>
<evidence type="ECO:0000256" key="4">
    <source>
        <dbReference type="ARBA" id="ARBA00022853"/>
    </source>
</evidence>
<dbReference type="PROSITE" id="PS50294">
    <property type="entry name" value="WD_REPEATS_REGION"/>
    <property type="match status" value="4"/>
</dbReference>
<dbReference type="InterPro" id="IPR022052">
    <property type="entry name" value="Histone-bd_RBBP4-like_N"/>
</dbReference>
<dbReference type="GO" id="GO:0006325">
    <property type="term" value="P:chromatin organization"/>
    <property type="evidence" value="ECO:0007669"/>
    <property type="project" value="UniProtKB-KW"/>
</dbReference>
<evidence type="ECO:0000256" key="5">
    <source>
        <dbReference type="ARBA" id="ARBA00023242"/>
    </source>
</evidence>
<dbReference type="STRING" id="478820.A0A196SIC1"/>
<dbReference type="EMBL" id="LXWW01000580">
    <property type="protein sequence ID" value="OAO11748.1"/>
    <property type="molecule type" value="Genomic_DNA"/>
</dbReference>
<dbReference type="Proteomes" id="UP000078348">
    <property type="component" value="Unassembled WGS sequence"/>
</dbReference>
<dbReference type="AlphaFoldDB" id="A0A196SIC1"/>
<dbReference type="PANTHER" id="PTHR22850">
    <property type="entry name" value="WD40 REPEAT FAMILY"/>
    <property type="match status" value="1"/>
</dbReference>